<dbReference type="Gene3D" id="1.25.10.10">
    <property type="entry name" value="Leucine-rich Repeat Variant"/>
    <property type="match status" value="1"/>
</dbReference>
<feature type="transmembrane region" description="Helical" evidence="1">
    <location>
        <begin position="181"/>
        <end position="197"/>
    </location>
</feature>
<evidence type="ECO:0000313" key="2">
    <source>
        <dbReference type="EMBL" id="KAG0522087.1"/>
    </source>
</evidence>
<comment type="caution">
    <text evidence="2">The sequence shown here is derived from an EMBL/GenBank/DDBJ whole genome shotgun (WGS) entry which is preliminary data.</text>
</comment>
<dbReference type="PANTHER" id="PTHR33115">
    <property type="entry name" value="ARM REPEAT SUPERFAMILY PROTEIN"/>
    <property type="match status" value="1"/>
</dbReference>
<accession>A0A921U7X1</accession>
<feature type="transmembrane region" description="Helical" evidence="1">
    <location>
        <begin position="155"/>
        <end position="175"/>
    </location>
</feature>
<gene>
    <name evidence="2" type="ORF">BDA96_07G006600</name>
</gene>
<feature type="transmembrane region" description="Helical" evidence="1">
    <location>
        <begin position="72"/>
        <end position="90"/>
    </location>
</feature>
<dbReference type="SUPFAM" id="SSF48371">
    <property type="entry name" value="ARM repeat"/>
    <property type="match status" value="1"/>
</dbReference>
<dbReference type="AlphaFoldDB" id="A0A921U7X1"/>
<keyword evidence="1" id="KW-0472">Membrane</keyword>
<feature type="transmembrane region" description="Helical" evidence="1">
    <location>
        <begin position="430"/>
        <end position="455"/>
    </location>
</feature>
<dbReference type="PANTHER" id="PTHR33115:SF43">
    <property type="entry name" value="BLE2 PROTEIN"/>
    <property type="match status" value="1"/>
</dbReference>
<feature type="transmembrane region" description="Helical" evidence="1">
    <location>
        <begin position="341"/>
        <end position="360"/>
    </location>
</feature>
<evidence type="ECO:0000313" key="3">
    <source>
        <dbReference type="Proteomes" id="UP000807115"/>
    </source>
</evidence>
<evidence type="ECO:0000256" key="1">
    <source>
        <dbReference type="SAM" id="Phobius"/>
    </source>
</evidence>
<feature type="transmembrane region" description="Helical" evidence="1">
    <location>
        <begin position="301"/>
        <end position="321"/>
    </location>
</feature>
<evidence type="ECO:0008006" key="4">
    <source>
        <dbReference type="Google" id="ProtNLM"/>
    </source>
</evidence>
<dbReference type="EMBL" id="CM027686">
    <property type="protein sequence ID" value="KAG0522087.1"/>
    <property type="molecule type" value="Genomic_DNA"/>
</dbReference>
<dbReference type="InterPro" id="IPR011989">
    <property type="entry name" value="ARM-like"/>
</dbReference>
<feature type="transmembrane region" description="Helical" evidence="1">
    <location>
        <begin position="366"/>
        <end position="385"/>
    </location>
</feature>
<feature type="transmembrane region" description="Helical" evidence="1">
    <location>
        <begin position="209"/>
        <end position="229"/>
    </location>
</feature>
<feature type="transmembrane region" description="Helical" evidence="1">
    <location>
        <begin position="235"/>
        <end position="256"/>
    </location>
</feature>
<sequence length="1073" mass="118065">MIMAAIPPVTAASSPGGGDDVSIRMPAPAATTAGGAVLLQPTREADGGAPANSKPPENHLSRFVHCVAFGEWAGNAFGALAFVWATGVLLGGFCSSLNRQDFWVATIMIFIESFRIFSHRYKLDGQSLFGSTRALRWRNSYFIRMLGRPQEGNEVVLVVCLWLNLIAVLCFDIIHKLEIGIILWVVLAMAVFVTWSWRPRRPKRWQKQALAIAYVLGISRDIVRGLLHLKAPQVLSYLVYILPDIIVAVPLLMLNLRPRRIASLTSTPCGRKLISLAKLTSALCLAIFGLLIMLADTETHFYNTILPILENLVQPFTLLVLSLRSLQNHQGSLFGRCTDAIMHISLIFYFVVLLSMILAYDSVPGLSTLSCAGLSLVLLLVLLLSGNLQIPAAVVQVVLSSLRLIDLLVAHTDYNHLPSGSSNNMVAAIAVFYVLALCQGSLYIMASFLGLLSCFPRRWLMRRSKFGGDLGAKAIDLYYDRAYATRMEMGLFGAARGTMTLADFAIESLSSSSSSRDLQVAGLCVLHNMLQERSTQDQLILRVTSSSGIAVSSTFIDMLAWTADMEEDGYAIRLLAARVTAELASSLRISSIPGMLKPVSSLLKLAENTDAVVVVVVPNELQGPGHHQQTPLAIANGGSSTSNGRWRSWVCQFWQRMKQEYWSVPEEPATLLTHQHSSLPVLGMVILEKLARDLDNCGEIFKDDKVNLISKTIGIIGLATSDNEQDDALVCSSLEFLRRLATTGERIGAALRQELWNQPFLLTCLARVLEDDDRSPQVWEPAMDIIAKLAMESAAGLEIGRNQVITARLLHVFLGRHGPTNMYYDQSLRKVSGEALANLALWGTGNCSTILEEPGYEVVNDLTSMLSDDDYRYDAATLLLNLCAHCSVNLLSYPHASEHLSSALTTVMEHIMVAEGKLLESLINLASAIGDVICEAFARELESQTNSGTKLVQKLLCTLNLKKIPNPQHPRMRRVIVKILISILESCHRTIEKLMEEGMVEQLIESLTKIQRSPSRVEEYKVFYGNIGVVLEDGEPMSILVARAKALLVCRTTQTTVELRQAIIYDSSSLVNQ</sequence>
<keyword evidence="1" id="KW-0812">Transmembrane</keyword>
<organism evidence="2 3">
    <name type="scientific">Sorghum bicolor</name>
    <name type="common">Sorghum</name>
    <name type="synonym">Sorghum vulgare</name>
    <dbReference type="NCBI Taxonomy" id="4558"/>
    <lineage>
        <taxon>Eukaryota</taxon>
        <taxon>Viridiplantae</taxon>
        <taxon>Streptophyta</taxon>
        <taxon>Embryophyta</taxon>
        <taxon>Tracheophyta</taxon>
        <taxon>Spermatophyta</taxon>
        <taxon>Magnoliopsida</taxon>
        <taxon>Liliopsida</taxon>
        <taxon>Poales</taxon>
        <taxon>Poaceae</taxon>
        <taxon>PACMAD clade</taxon>
        <taxon>Panicoideae</taxon>
        <taxon>Andropogonodae</taxon>
        <taxon>Andropogoneae</taxon>
        <taxon>Sorghinae</taxon>
        <taxon>Sorghum</taxon>
    </lineage>
</organism>
<name>A0A921U7X1_SORBI</name>
<proteinExistence type="predicted"/>
<reference evidence="2" key="1">
    <citation type="journal article" date="2019" name="BMC Genomics">
        <title>A new reference genome for Sorghum bicolor reveals high levels of sequence similarity between sweet and grain genotypes: implications for the genetics of sugar metabolism.</title>
        <authorList>
            <person name="Cooper E.A."/>
            <person name="Brenton Z.W."/>
            <person name="Flinn B.S."/>
            <person name="Jenkins J."/>
            <person name="Shu S."/>
            <person name="Flowers D."/>
            <person name="Luo F."/>
            <person name="Wang Y."/>
            <person name="Xia P."/>
            <person name="Barry K."/>
            <person name="Daum C."/>
            <person name="Lipzen A."/>
            <person name="Yoshinaga Y."/>
            <person name="Schmutz J."/>
            <person name="Saski C."/>
            <person name="Vermerris W."/>
            <person name="Kresovich S."/>
        </authorList>
    </citation>
    <scope>NUCLEOTIDE SEQUENCE</scope>
</reference>
<feature type="transmembrane region" description="Helical" evidence="1">
    <location>
        <begin position="276"/>
        <end position="295"/>
    </location>
</feature>
<protein>
    <recommendedName>
        <fullName evidence="4">BLE2 protein</fullName>
    </recommendedName>
</protein>
<keyword evidence="1" id="KW-1133">Transmembrane helix</keyword>
<dbReference type="Proteomes" id="UP000807115">
    <property type="component" value="Chromosome 7"/>
</dbReference>
<reference evidence="2" key="2">
    <citation type="submission" date="2020-10" db="EMBL/GenBank/DDBJ databases">
        <authorList>
            <person name="Cooper E.A."/>
            <person name="Brenton Z.W."/>
            <person name="Flinn B.S."/>
            <person name="Jenkins J."/>
            <person name="Shu S."/>
            <person name="Flowers D."/>
            <person name="Luo F."/>
            <person name="Wang Y."/>
            <person name="Xia P."/>
            <person name="Barry K."/>
            <person name="Daum C."/>
            <person name="Lipzen A."/>
            <person name="Yoshinaga Y."/>
            <person name="Schmutz J."/>
            <person name="Saski C."/>
            <person name="Vermerris W."/>
            <person name="Kresovich S."/>
        </authorList>
    </citation>
    <scope>NUCLEOTIDE SEQUENCE</scope>
</reference>
<dbReference type="InterPro" id="IPR016024">
    <property type="entry name" value="ARM-type_fold"/>
</dbReference>